<organism evidence="1 2">
    <name type="scientific">Candidatus Scalindua japonica</name>
    <dbReference type="NCBI Taxonomy" id="1284222"/>
    <lineage>
        <taxon>Bacteria</taxon>
        <taxon>Pseudomonadati</taxon>
        <taxon>Planctomycetota</taxon>
        <taxon>Candidatus Brocadiia</taxon>
        <taxon>Candidatus Brocadiales</taxon>
        <taxon>Candidatus Scalinduaceae</taxon>
        <taxon>Candidatus Scalindua</taxon>
    </lineage>
</organism>
<evidence type="ECO:0000313" key="2">
    <source>
        <dbReference type="Proteomes" id="UP000218542"/>
    </source>
</evidence>
<protein>
    <submittedName>
        <fullName evidence="1">Ribonuclease I</fullName>
    </submittedName>
</protein>
<dbReference type="AlphaFoldDB" id="A0A286TZ58"/>
<reference evidence="2" key="1">
    <citation type="journal article" date="2017" name="Environ. Microbiol. Rep.">
        <title>Genetic Diversity of Marine Anaerobic Ammonium-Oxidizing Bacteria as Revealed by Genomic and Proteomic Analyses of 'Candidatus Scalindua japonica'.</title>
        <authorList>
            <person name="Oshiki M."/>
            <person name="Mizuto K."/>
            <person name="Kimura Z."/>
            <person name="Kindaichi T."/>
            <person name="Satoh H."/>
            <person name="Okabe S."/>
        </authorList>
    </citation>
    <scope>NUCLEOTIDE SEQUENCE [LARGE SCALE GENOMIC DNA]</scope>
    <source>
        <strain evidence="2">husup-a2</strain>
    </source>
</reference>
<comment type="caution">
    <text evidence="1">The sequence shown here is derived from an EMBL/GenBank/DDBJ whole genome shotgun (WGS) entry which is preliminary data.</text>
</comment>
<proteinExistence type="predicted"/>
<dbReference type="EMBL" id="BAOS01000017">
    <property type="protein sequence ID" value="GAX61156.1"/>
    <property type="molecule type" value="Genomic_DNA"/>
</dbReference>
<sequence length="85" mass="9756">MKVLTKQANFLLPKELLEDLKKNVPRMEQSKVVAEALKKELKSIKLKKAMKESFGAWKSECHPELAEGTDKYIRRIRKSSRAGKA</sequence>
<gene>
    <name evidence="1" type="ORF">SCALIN_C17_0190</name>
</gene>
<name>A0A286TZ58_9BACT</name>
<keyword evidence="2" id="KW-1185">Reference proteome</keyword>
<dbReference type="Proteomes" id="UP000218542">
    <property type="component" value="Unassembled WGS sequence"/>
</dbReference>
<dbReference type="RefSeq" id="WP_096894547.1">
    <property type="nucleotide sequence ID" value="NZ_BAOS01000017.1"/>
</dbReference>
<accession>A0A286TZ58</accession>
<evidence type="ECO:0000313" key="1">
    <source>
        <dbReference type="EMBL" id="GAX61156.1"/>
    </source>
</evidence>